<dbReference type="InterPro" id="IPR000719">
    <property type="entry name" value="Prot_kinase_dom"/>
</dbReference>
<dbReference type="InterPro" id="IPR011009">
    <property type="entry name" value="Kinase-like_dom_sf"/>
</dbReference>
<keyword evidence="3" id="KW-1185">Reference proteome</keyword>
<dbReference type="OrthoDB" id="3203292at2759"/>
<evidence type="ECO:0000313" key="3">
    <source>
        <dbReference type="Proteomes" id="UP000054018"/>
    </source>
</evidence>
<dbReference type="PROSITE" id="PS50011">
    <property type="entry name" value="PROTEIN_KINASE_DOM"/>
    <property type="match status" value="1"/>
</dbReference>
<evidence type="ECO:0000313" key="2">
    <source>
        <dbReference type="EMBL" id="KIK21608.1"/>
    </source>
</evidence>
<dbReference type="EMBL" id="KN833750">
    <property type="protein sequence ID" value="KIK21608.1"/>
    <property type="molecule type" value="Genomic_DNA"/>
</dbReference>
<dbReference type="PANTHER" id="PTHR11909">
    <property type="entry name" value="CASEIN KINASE-RELATED"/>
    <property type="match status" value="1"/>
</dbReference>
<proteinExistence type="predicted"/>
<dbReference type="AlphaFoldDB" id="A0A0C9ZPC3"/>
<name>A0A0C9ZPC3_9AGAM</name>
<dbReference type="InterPro" id="IPR050235">
    <property type="entry name" value="CK1_Ser-Thr_kinase"/>
</dbReference>
<dbReference type="GO" id="GO:0005524">
    <property type="term" value="F:ATP binding"/>
    <property type="evidence" value="ECO:0007669"/>
    <property type="project" value="InterPro"/>
</dbReference>
<organism evidence="2 3">
    <name type="scientific">Pisolithus microcarpus 441</name>
    <dbReference type="NCBI Taxonomy" id="765257"/>
    <lineage>
        <taxon>Eukaryota</taxon>
        <taxon>Fungi</taxon>
        <taxon>Dikarya</taxon>
        <taxon>Basidiomycota</taxon>
        <taxon>Agaricomycotina</taxon>
        <taxon>Agaricomycetes</taxon>
        <taxon>Agaricomycetidae</taxon>
        <taxon>Boletales</taxon>
        <taxon>Sclerodermatineae</taxon>
        <taxon>Pisolithaceae</taxon>
        <taxon>Pisolithus</taxon>
    </lineage>
</organism>
<protein>
    <recommendedName>
        <fullName evidence="1">Protein kinase domain-containing protein</fullName>
    </recommendedName>
</protein>
<evidence type="ECO:0000259" key="1">
    <source>
        <dbReference type="PROSITE" id="PS50011"/>
    </source>
</evidence>
<dbReference type="Proteomes" id="UP000054018">
    <property type="component" value="Unassembled WGS sequence"/>
</dbReference>
<reference evidence="3" key="2">
    <citation type="submission" date="2015-01" db="EMBL/GenBank/DDBJ databases">
        <title>Evolutionary Origins and Diversification of the Mycorrhizal Mutualists.</title>
        <authorList>
            <consortium name="DOE Joint Genome Institute"/>
            <consortium name="Mycorrhizal Genomics Consortium"/>
            <person name="Kohler A."/>
            <person name="Kuo A."/>
            <person name="Nagy L.G."/>
            <person name="Floudas D."/>
            <person name="Copeland A."/>
            <person name="Barry K.W."/>
            <person name="Cichocki N."/>
            <person name="Veneault-Fourrey C."/>
            <person name="LaButti K."/>
            <person name="Lindquist E.A."/>
            <person name="Lipzen A."/>
            <person name="Lundell T."/>
            <person name="Morin E."/>
            <person name="Murat C."/>
            <person name="Riley R."/>
            <person name="Ohm R."/>
            <person name="Sun H."/>
            <person name="Tunlid A."/>
            <person name="Henrissat B."/>
            <person name="Grigoriev I.V."/>
            <person name="Hibbett D.S."/>
            <person name="Martin F."/>
        </authorList>
    </citation>
    <scope>NUCLEOTIDE SEQUENCE [LARGE SCALE GENOMIC DNA]</scope>
    <source>
        <strain evidence="3">441</strain>
    </source>
</reference>
<dbReference type="HOGENOM" id="CLU_185712_0_0_1"/>
<gene>
    <name evidence="2" type="ORF">PISMIDRAFT_56004</name>
</gene>
<feature type="non-terminal residue" evidence="2">
    <location>
        <position position="1"/>
    </location>
</feature>
<dbReference type="Gene3D" id="1.10.510.10">
    <property type="entry name" value="Transferase(Phosphotransferase) domain 1"/>
    <property type="match status" value="1"/>
</dbReference>
<feature type="non-terminal residue" evidence="2">
    <location>
        <position position="94"/>
    </location>
</feature>
<dbReference type="GO" id="GO:0004672">
    <property type="term" value="F:protein kinase activity"/>
    <property type="evidence" value="ECO:0007669"/>
    <property type="project" value="InterPro"/>
</dbReference>
<dbReference type="Gene3D" id="3.30.200.20">
    <property type="entry name" value="Phosphorylase Kinase, domain 1"/>
    <property type="match status" value="1"/>
</dbReference>
<dbReference type="STRING" id="765257.A0A0C9ZPC3"/>
<accession>A0A0C9ZPC3</accession>
<dbReference type="SUPFAM" id="SSF56112">
    <property type="entry name" value="Protein kinase-like (PK-like)"/>
    <property type="match status" value="1"/>
</dbReference>
<feature type="domain" description="Protein kinase" evidence="1">
    <location>
        <begin position="1"/>
        <end position="94"/>
    </location>
</feature>
<reference evidence="2 3" key="1">
    <citation type="submission" date="2014-04" db="EMBL/GenBank/DDBJ databases">
        <authorList>
            <consortium name="DOE Joint Genome Institute"/>
            <person name="Kuo A."/>
            <person name="Kohler A."/>
            <person name="Costa M.D."/>
            <person name="Nagy L.G."/>
            <person name="Floudas D."/>
            <person name="Copeland A."/>
            <person name="Barry K.W."/>
            <person name="Cichocki N."/>
            <person name="Veneault-Fourrey C."/>
            <person name="LaButti K."/>
            <person name="Lindquist E.A."/>
            <person name="Lipzen A."/>
            <person name="Lundell T."/>
            <person name="Morin E."/>
            <person name="Murat C."/>
            <person name="Sun H."/>
            <person name="Tunlid A."/>
            <person name="Henrissat B."/>
            <person name="Grigoriev I.V."/>
            <person name="Hibbett D.S."/>
            <person name="Martin F."/>
            <person name="Nordberg H.P."/>
            <person name="Cantor M.N."/>
            <person name="Hua S.X."/>
        </authorList>
    </citation>
    <scope>NUCLEOTIDE SEQUENCE [LARGE SCALE GENOMIC DNA]</scope>
    <source>
        <strain evidence="2 3">441</strain>
    </source>
</reference>
<sequence>AVKLELSMMGKSSVELEYKVLQDLNSGCGIPCTHWFGREANYDALVLDLLGPSLHDLMNKHKKFHLRTVLYLADQLISRLQYIHSHSYIHGDIK</sequence>